<reference evidence="5 6" key="1">
    <citation type="submission" date="2023-05" db="EMBL/GenBank/DDBJ databases">
        <title>Pseudoalteromonas ardens sp. nov., Pseudoalteromonas obscura sp. nov., and Pseudoalteromonas umbrosa sp. nov., isolated from the coral Montipora capitata.</title>
        <authorList>
            <person name="Thomas E.M."/>
            <person name="Smith E.M."/>
            <person name="Papke E."/>
            <person name="Shlafstein M.D."/>
            <person name="Oline D.K."/>
            <person name="Videau P."/>
            <person name="Saw J.H."/>
            <person name="Strangman W.K."/>
            <person name="Ushijima B."/>
        </authorList>
    </citation>
    <scope>NUCLEOTIDE SEQUENCE [LARGE SCALE GENOMIC DNA]</scope>
    <source>
        <strain evidence="5 6">P94</strain>
    </source>
</reference>
<dbReference type="Pfam" id="PF12833">
    <property type="entry name" value="HTH_18"/>
    <property type="match status" value="1"/>
</dbReference>
<keyword evidence="2" id="KW-0238">DNA-binding</keyword>
<dbReference type="PROSITE" id="PS01124">
    <property type="entry name" value="HTH_ARAC_FAMILY_2"/>
    <property type="match status" value="1"/>
</dbReference>
<dbReference type="InterPro" id="IPR018060">
    <property type="entry name" value="HTH_AraC"/>
</dbReference>
<evidence type="ECO:0000313" key="5">
    <source>
        <dbReference type="EMBL" id="MDK2595374.1"/>
    </source>
</evidence>
<dbReference type="InterPro" id="IPR050204">
    <property type="entry name" value="AraC_XylS_family_regulators"/>
</dbReference>
<dbReference type="InterPro" id="IPR054015">
    <property type="entry name" value="ExsA-like_N"/>
</dbReference>
<keyword evidence="1" id="KW-0805">Transcription regulation</keyword>
<keyword evidence="3" id="KW-0804">Transcription</keyword>
<keyword evidence="6" id="KW-1185">Reference proteome</keyword>
<dbReference type="PANTHER" id="PTHR46796:SF6">
    <property type="entry name" value="ARAC SUBFAMILY"/>
    <property type="match status" value="1"/>
</dbReference>
<dbReference type="Gene3D" id="1.10.10.60">
    <property type="entry name" value="Homeodomain-like"/>
    <property type="match status" value="2"/>
</dbReference>
<dbReference type="InterPro" id="IPR009057">
    <property type="entry name" value="Homeodomain-like_sf"/>
</dbReference>
<gene>
    <name evidence="5" type="ORF">QNM18_09990</name>
</gene>
<dbReference type="Pfam" id="PF22200">
    <property type="entry name" value="ExsA_N"/>
    <property type="match status" value="1"/>
</dbReference>
<dbReference type="PRINTS" id="PR00032">
    <property type="entry name" value="HTHARAC"/>
</dbReference>
<evidence type="ECO:0000259" key="4">
    <source>
        <dbReference type="PROSITE" id="PS01124"/>
    </source>
</evidence>
<dbReference type="RefSeq" id="WP_284137090.1">
    <property type="nucleotide sequence ID" value="NZ_JASJUT010000003.1"/>
</dbReference>
<evidence type="ECO:0000313" key="6">
    <source>
        <dbReference type="Proteomes" id="UP001231915"/>
    </source>
</evidence>
<name>A0ABT7EJY9_9GAMM</name>
<dbReference type="Proteomes" id="UP001231915">
    <property type="component" value="Unassembled WGS sequence"/>
</dbReference>
<dbReference type="EMBL" id="JASJUT010000003">
    <property type="protein sequence ID" value="MDK2595374.1"/>
    <property type="molecule type" value="Genomic_DNA"/>
</dbReference>
<organism evidence="5 6">
    <name type="scientific">Pseudoalteromonas obscura</name>
    <dbReference type="NCBI Taxonomy" id="3048491"/>
    <lineage>
        <taxon>Bacteria</taxon>
        <taxon>Pseudomonadati</taxon>
        <taxon>Pseudomonadota</taxon>
        <taxon>Gammaproteobacteria</taxon>
        <taxon>Alteromonadales</taxon>
        <taxon>Pseudoalteromonadaceae</taxon>
        <taxon>Pseudoalteromonas</taxon>
    </lineage>
</organism>
<comment type="caution">
    <text evidence="5">The sequence shown here is derived from an EMBL/GenBank/DDBJ whole genome shotgun (WGS) entry which is preliminary data.</text>
</comment>
<protein>
    <submittedName>
        <fullName evidence="5">Helix-turn-helix transcriptional regulator</fullName>
    </submittedName>
</protein>
<dbReference type="SMART" id="SM00342">
    <property type="entry name" value="HTH_ARAC"/>
    <property type="match status" value="1"/>
</dbReference>
<dbReference type="InterPro" id="IPR018062">
    <property type="entry name" value="HTH_AraC-typ_CS"/>
</dbReference>
<evidence type="ECO:0000256" key="2">
    <source>
        <dbReference type="ARBA" id="ARBA00023125"/>
    </source>
</evidence>
<accession>A0ABT7EJY9</accession>
<dbReference type="InterPro" id="IPR020449">
    <property type="entry name" value="Tscrpt_reg_AraC-type_HTH"/>
</dbReference>
<dbReference type="PROSITE" id="PS00041">
    <property type="entry name" value="HTH_ARAC_FAMILY_1"/>
    <property type="match status" value="1"/>
</dbReference>
<sequence length="297" mass="33502">MNSANYCQQHVLVIPQALGALSDVSKMAAHNGSAIYSKDLEQNLLDIEFYTNQLCIVYVEEGSETLTCWDNKLIKVSAGQSVLLCQGQNLHSDFVRSTQNLKAWLVFFDRSVIEQFLLSYQLTPIAKGKQPPPTSLHLEDCLIKGFFEQLRLCVDQGVDIDPILHIKLTELLFILRQVSADEVVAMLNMADHALPARRNLKRLLGNKSVLKHSVADLAKLSGRSLSGFQRDFKHQFNEPPKQWLIKQRVEYAKSLVEQGCLSVSDIALEVGYTNISHFIKAYKNHYGETPKQGAMKR</sequence>
<dbReference type="SUPFAM" id="SSF46689">
    <property type="entry name" value="Homeodomain-like"/>
    <property type="match status" value="1"/>
</dbReference>
<dbReference type="PANTHER" id="PTHR46796">
    <property type="entry name" value="HTH-TYPE TRANSCRIPTIONAL ACTIVATOR RHAS-RELATED"/>
    <property type="match status" value="1"/>
</dbReference>
<feature type="domain" description="HTH araC/xylS-type" evidence="4">
    <location>
        <begin position="198"/>
        <end position="296"/>
    </location>
</feature>
<evidence type="ECO:0000256" key="1">
    <source>
        <dbReference type="ARBA" id="ARBA00023015"/>
    </source>
</evidence>
<proteinExistence type="predicted"/>
<evidence type="ECO:0000256" key="3">
    <source>
        <dbReference type="ARBA" id="ARBA00023163"/>
    </source>
</evidence>